<dbReference type="HOGENOM" id="CLU_2081184_0_0_9"/>
<evidence type="ECO:0008006" key="4">
    <source>
        <dbReference type="Google" id="ProtNLM"/>
    </source>
</evidence>
<evidence type="ECO:0000313" key="2">
    <source>
        <dbReference type="EMBL" id="EOT29410.1"/>
    </source>
</evidence>
<proteinExistence type="predicted"/>
<dbReference type="OrthoDB" id="9763643at2"/>
<name>S0JLN3_9ENTE</name>
<gene>
    <name evidence="2" type="ORF">OMQ_01362</name>
</gene>
<dbReference type="AlphaFoldDB" id="S0JLN3"/>
<dbReference type="Proteomes" id="UP000014136">
    <property type="component" value="Unassembled WGS sequence"/>
</dbReference>
<feature type="compositionally biased region" description="Basic and acidic residues" evidence="1">
    <location>
        <begin position="38"/>
        <end position="47"/>
    </location>
</feature>
<organism evidence="2 3">
    <name type="scientific">Enterococcus saccharolyticus subsp. saccharolyticus ATCC 43076</name>
    <dbReference type="NCBI Taxonomy" id="1139996"/>
    <lineage>
        <taxon>Bacteria</taxon>
        <taxon>Bacillati</taxon>
        <taxon>Bacillota</taxon>
        <taxon>Bacilli</taxon>
        <taxon>Lactobacillales</taxon>
        <taxon>Enterococcaceae</taxon>
        <taxon>Enterococcus</taxon>
    </lineage>
</organism>
<reference evidence="2 3" key="1">
    <citation type="submission" date="2013-03" db="EMBL/GenBank/DDBJ databases">
        <title>The Genome Sequence of Enterococcus saccharolyticus ATCC_43076 (Illumina only assembly).</title>
        <authorList>
            <consortium name="The Broad Institute Genomics Platform"/>
            <consortium name="The Broad Institute Genome Sequencing Center for Infectious Disease"/>
            <person name="Earl A."/>
            <person name="Russ C."/>
            <person name="Gilmore M."/>
            <person name="Surin D."/>
            <person name="Walker B."/>
            <person name="Young S."/>
            <person name="Zeng Q."/>
            <person name="Gargeya S."/>
            <person name="Fitzgerald M."/>
            <person name="Haas B."/>
            <person name="Abouelleil A."/>
            <person name="Allen A.W."/>
            <person name="Alvarado L."/>
            <person name="Arachchi H.M."/>
            <person name="Berlin A.M."/>
            <person name="Chapman S.B."/>
            <person name="Gainer-Dewar J."/>
            <person name="Goldberg J."/>
            <person name="Griggs A."/>
            <person name="Gujja S."/>
            <person name="Hansen M."/>
            <person name="Howarth C."/>
            <person name="Imamovic A."/>
            <person name="Ireland A."/>
            <person name="Larimer J."/>
            <person name="McCowan C."/>
            <person name="Murphy C."/>
            <person name="Pearson M."/>
            <person name="Poon T.W."/>
            <person name="Priest M."/>
            <person name="Roberts A."/>
            <person name="Saif S."/>
            <person name="Shea T."/>
            <person name="Sisk P."/>
            <person name="Sykes S."/>
            <person name="Wortman J."/>
            <person name="Nusbaum C."/>
            <person name="Birren B."/>
        </authorList>
    </citation>
    <scope>NUCLEOTIDE SEQUENCE [LARGE SCALE GENOMIC DNA]</scope>
    <source>
        <strain evidence="2 3">ATCC 43076</strain>
    </source>
</reference>
<protein>
    <recommendedName>
        <fullName evidence="4">DNA-entry nuclease</fullName>
    </recommendedName>
</protein>
<dbReference type="eggNOG" id="COG2433">
    <property type="taxonomic scope" value="Bacteria"/>
</dbReference>
<dbReference type="STRING" id="41997.RV16_GL000207"/>
<comment type="caution">
    <text evidence="2">The sequence shown here is derived from an EMBL/GenBank/DDBJ whole genome shotgun (WGS) entry which is preliminary data.</text>
</comment>
<evidence type="ECO:0000313" key="3">
    <source>
        <dbReference type="Proteomes" id="UP000014136"/>
    </source>
</evidence>
<sequence>MAKEKEESEKLAAEKAEQERIAQEEAEAQRIATEQAEEQERLAAEQAEAERLVNEQVAQQAAANPYVDANGLGLIKGSKNKIYHVPGSTYYDRTTNPEALFTSIEEAEAAGYRAPLR</sequence>
<dbReference type="PATRIC" id="fig|1139996.3.peg.1345"/>
<feature type="region of interest" description="Disordered" evidence="1">
    <location>
        <begin position="1"/>
        <end position="47"/>
    </location>
</feature>
<evidence type="ECO:0000256" key="1">
    <source>
        <dbReference type="SAM" id="MobiDB-lite"/>
    </source>
</evidence>
<dbReference type="RefSeq" id="WP_016175159.1">
    <property type="nucleotide sequence ID" value="NZ_KE136523.1"/>
</dbReference>
<feature type="compositionally biased region" description="Basic and acidic residues" evidence="1">
    <location>
        <begin position="1"/>
        <end position="23"/>
    </location>
</feature>
<accession>S0JLN3</accession>
<keyword evidence="3" id="KW-1185">Reference proteome</keyword>
<dbReference type="EMBL" id="AHYT01000004">
    <property type="protein sequence ID" value="EOT29410.1"/>
    <property type="molecule type" value="Genomic_DNA"/>
</dbReference>